<dbReference type="InterPro" id="IPR029069">
    <property type="entry name" value="HotDog_dom_sf"/>
</dbReference>
<sequence>MQESVVRVDYDSLETCKNFKPSVGTELVVLEKDIAHARFKGNESMVYEENFVHAGFVLIACNYAALCALNKRHSVVVSNNINFYAPLELNQEALIKAQVVQDGVKKAEIKIEAFVLDIQVLEGLIEIVVFDKKPFKFNFKEESS</sequence>
<reference evidence="2 3" key="1">
    <citation type="submission" date="2012-04" db="EMBL/GenBank/DDBJ databases">
        <authorList>
            <person name="Kersulyte D."/>
            <person name="Cabrera L."/>
            <person name="Pacheco R."/>
            <person name="Herrera P."/>
            <person name="Rodriguez C."/>
            <person name="Gilman R.H."/>
            <person name="Berg D.E."/>
        </authorList>
    </citation>
    <scope>NUCLEOTIDE SEQUENCE [LARGE SCALE GENOMIC DNA]</scope>
    <source>
        <strain evidence="2 3">Shi169</strain>
    </source>
</reference>
<dbReference type="Pfam" id="PF03061">
    <property type="entry name" value="4HBT"/>
    <property type="match status" value="1"/>
</dbReference>
<dbReference type="GO" id="GO:0016790">
    <property type="term" value="F:thiolester hydrolase activity"/>
    <property type="evidence" value="ECO:0007669"/>
    <property type="project" value="UniProtKB-ARBA"/>
</dbReference>
<dbReference type="HOGENOM" id="CLU_124322_1_0_7"/>
<dbReference type="InterPro" id="IPR006683">
    <property type="entry name" value="Thioestr_dom"/>
</dbReference>
<name>A0A0E0WCZ0_HELPX</name>
<dbReference type="AlphaFoldDB" id="A0A0E0WCZ0"/>
<dbReference type="RefSeq" id="WP_001158319.1">
    <property type="nucleotide sequence ID" value="NC_017740.1"/>
</dbReference>
<evidence type="ECO:0000259" key="1">
    <source>
        <dbReference type="Pfam" id="PF03061"/>
    </source>
</evidence>
<dbReference type="Gene3D" id="3.10.129.10">
    <property type="entry name" value="Hotdog Thioesterase"/>
    <property type="match status" value="1"/>
</dbReference>
<proteinExistence type="predicted"/>
<dbReference type="KEGG" id="hhq:HPSH169_05110"/>
<dbReference type="EMBL" id="CP003473">
    <property type="protein sequence ID" value="AFH99691.1"/>
    <property type="molecule type" value="Genomic_DNA"/>
</dbReference>
<dbReference type="PATRIC" id="fig|1163741.3.peg.1029"/>
<gene>
    <name evidence="2" type="ORF">HPSH169_05110</name>
</gene>
<feature type="domain" description="Thioesterase" evidence="1">
    <location>
        <begin position="52"/>
        <end position="119"/>
    </location>
</feature>
<dbReference type="SUPFAM" id="SSF54637">
    <property type="entry name" value="Thioesterase/thiol ester dehydrase-isomerase"/>
    <property type="match status" value="1"/>
</dbReference>
<dbReference type="Proteomes" id="UP000005007">
    <property type="component" value="Chromosome"/>
</dbReference>
<evidence type="ECO:0000313" key="2">
    <source>
        <dbReference type="EMBL" id="AFH99691.1"/>
    </source>
</evidence>
<evidence type="ECO:0000313" key="3">
    <source>
        <dbReference type="Proteomes" id="UP000005007"/>
    </source>
</evidence>
<accession>A0A0E0WCZ0</accession>
<organism evidence="2 3">
    <name type="scientific">Helicobacter pylori Shi169</name>
    <dbReference type="NCBI Taxonomy" id="1163741"/>
    <lineage>
        <taxon>Bacteria</taxon>
        <taxon>Pseudomonadati</taxon>
        <taxon>Campylobacterota</taxon>
        <taxon>Epsilonproteobacteria</taxon>
        <taxon>Campylobacterales</taxon>
        <taxon>Helicobacteraceae</taxon>
        <taxon>Helicobacter</taxon>
    </lineage>
</organism>
<protein>
    <recommendedName>
        <fullName evidence="1">Thioesterase domain-containing protein</fullName>
    </recommendedName>
</protein>